<dbReference type="Proteomes" id="UP001219525">
    <property type="component" value="Unassembled WGS sequence"/>
</dbReference>
<feature type="region of interest" description="Disordered" evidence="2">
    <location>
        <begin position="127"/>
        <end position="186"/>
    </location>
</feature>
<feature type="compositionally biased region" description="Acidic residues" evidence="2">
    <location>
        <begin position="174"/>
        <end position="186"/>
    </location>
</feature>
<keyword evidence="1" id="KW-0175">Coiled coil</keyword>
<feature type="compositionally biased region" description="Low complexity" evidence="2">
    <location>
        <begin position="138"/>
        <end position="155"/>
    </location>
</feature>
<organism evidence="3 4">
    <name type="scientific">Mycena pura</name>
    <dbReference type="NCBI Taxonomy" id="153505"/>
    <lineage>
        <taxon>Eukaryota</taxon>
        <taxon>Fungi</taxon>
        <taxon>Dikarya</taxon>
        <taxon>Basidiomycota</taxon>
        <taxon>Agaricomycotina</taxon>
        <taxon>Agaricomycetes</taxon>
        <taxon>Agaricomycetidae</taxon>
        <taxon>Agaricales</taxon>
        <taxon>Marasmiineae</taxon>
        <taxon>Mycenaceae</taxon>
        <taxon>Mycena</taxon>
    </lineage>
</organism>
<evidence type="ECO:0000313" key="4">
    <source>
        <dbReference type="Proteomes" id="UP001219525"/>
    </source>
</evidence>
<feature type="coiled-coil region" evidence="1">
    <location>
        <begin position="201"/>
        <end position="228"/>
    </location>
</feature>
<proteinExistence type="predicted"/>
<comment type="caution">
    <text evidence="3">The sequence shown here is derived from an EMBL/GenBank/DDBJ whole genome shotgun (WGS) entry which is preliminary data.</text>
</comment>
<keyword evidence="4" id="KW-1185">Reference proteome</keyword>
<protein>
    <submittedName>
        <fullName evidence="3">Uncharacterized protein</fullName>
    </submittedName>
</protein>
<gene>
    <name evidence="3" type="ORF">GGX14DRAFT_631876</name>
</gene>
<dbReference type="EMBL" id="JARJCW010000030">
    <property type="protein sequence ID" value="KAJ7209740.1"/>
    <property type="molecule type" value="Genomic_DNA"/>
</dbReference>
<reference evidence="3" key="1">
    <citation type="submission" date="2023-03" db="EMBL/GenBank/DDBJ databases">
        <title>Massive genome expansion in bonnet fungi (Mycena s.s.) driven by repeated elements and novel gene families across ecological guilds.</title>
        <authorList>
            <consortium name="Lawrence Berkeley National Laboratory"/>
            <person name="Harder C.B."/>
            <person name="Miyauchi S."/>
            <person name="Viragh M."/>
            <person name="Kuo A."/>
            <person name="Thoen E."/>
            <person name="Andreopoulos B."/>
            <person name="Lu D."/>
            <person name="Skrede I."/>
            <person name="Drula E."/>
            <person name="Henrissat B."/>
            <person name="Morin E."/>
            <person name="Kohler A."/>
            <person name="Barry K."/>
            <person name="LaButti K."/>
            <person name="Morin E."/>
            <person name="Salamov A."/>
            <person name="Lipzen A."/>
            <person name="Mereny Z."/>
            <person name="Hegedus B."/>
            <person name="Baldrian P."/>
            <person name="Stursova M."/>
            <person name="Weitz H."/>
            <person name="Taylor A."/>
            <person name="Grigoriev I.V."/>
            <person name="Nagy L.G."/>
            <person name="Martin F."/>
            <person name="Kauserud H."/>
        </authorList>
    </citation>
    <scope>NUCLEOTIDE SEQUENCE</scope>
    <source>
        <strain evidence="3">9144</strain>
    </source>
</reference>
<evidence type="ECO:0000256" key="1">
    <source>
        <dbReference type="SAM" id="Coils"/>
    </source>
</evidence>
<accession>A0AAD6VHG7</accession>
<evidence type="ECO:0000313" key="3">
    <source>
        <dbReference type="EMBL" id="KAJ7209740.1"/>
    </source>
</evidence>
<evidence type="ECO:0000256" key="2">
    <source>
        <dbReference type="SAM" id="MobiDB-lite"/>
    </source>
</evidence>
<name>A0AAD6VHG7_9AGAR</name>
<sequence>MDHAALGSLPHSGLVSLQSIPKNKGLLIPTKASVSEVNALVHRVKNAFKPMWRGRTDGVSQDIPPESQYFGPGASTKDSDLSAVQLAAVGAGSIQDLSASVTGNQPGVTDFVSPVNATAASVSLAAGPETEGDVGNHTQTSQAAASSQPTASTTSDFFRHKSLAPDASATTDTGLDEDSSEDDAGFDLADLDDVGRLINDMASISARNKDYEARASFMKEEAQKLLNHVEGLRHQFAVEQARRQRAENYFEYWRVTDRQWSFPAIWDSKITLAPVESRFANMKGSVILDMEISTSDEEELVSQWKRHDKYFTKRRKVARCKKAQQRAVDVEVVSDVETESDEEMFYSPFVLRSNHDDEIASDSQCHVYPFMKKSESILLNRKEDVVVLAHGRSPRERAPNEGEAHLTDGKQRARVEQASVSVPAPEGTCEDAMEVWKMQLQHDRAIAAALGEEDVGEGWDGLGNYVGGWRVHGVDEGD</sequence>
<dbReference type="AlphaFoldDB" id="A0AAD6VHG7"/>